<sequence>MKRILPHSSFCAAVFNYFFEFLKDVLTKKTCEKEFSFISDKIPKGVRPKPFSREIVCDFYCLGKKISESILCNLEYEERSKKLLVTFKLKSPNSFLFSLKVLKNTSEALCASFLHKFAQRLIEEFLESIKPKFCNFDFFVVPVVKLDLKYSNPFLNTKNLCSDPVLLDDVLCILYNVYLYCANSLCFVKISADDILLLRGVKRYSKQYKIEDKKRISKALETLCVLNLIHVKKIKKYIWEFCFAKDRVKGSYFVPKEIFYLSCKKYFEKYLAHFICLQLSKSKNFITLKHPIEFLYKNVKYLKPSCARERVENAFDELVKIGLIKNWEYGKINENTLCGANWILRYKKLKIVFDIKNCGRNLKPTRNLKSLTIL</sequence>
<evidence type="ECO:0000313" key="2">
    <source>
        <dbReference type="Proteomes" id="UP000886865"/>
    </source>
</evidence>
<protein>
    <submittedName>
        <fullName evidence="1">Uncharacterized protein</fullName>
    </submittedName>
</protein>
<reference evidence="1" key="2">
    <citation type="journal article" date="2021" name="PeerJ">
        <title>Extensive microbial diversity within the chicken gut microbiome revealed by metagenomics and culture.</title>
        <authorList>
            <person name="Gilroy R."/>
            <person name="Ravi A."/>
            <person name="Getino M."/>
            <person name="Pursley I."/>
            <person name="Horton D.L."/>
            <person name="Alikhan N.F."/>
            <person name="Baker D."/>
            <person name="Gharbi K."/>
            <person name="Hall N."/>
            <person name="Watson M."/>
            <person name="Adriaenssens E.M."/>
            <person name="Foster-Nyarko E."/>
            <person name="Jarju S."/>
            <person name="Secka A."/>
            <person name="Antonio M."/>
            <person name="Oren A."/>
            <person name="Chaudhuri R.R."/>
            <person name="La Ragione R."/>
            <person name="Hildebrand F."/>
            <person name="Pallen M.J."/>
        </authorList>
    </citation>
    <scope>NUCLEOTIDE SEQUENCE</scope>
    <source>
        <strain evidence="1">CHK152-2871</strain>
    </source>
</reference>
<dbReference type="AlphaFoldDB" id="A0A9D1JX60"/>
<comment type="caution">
    <text evidence="1">The sequence shown here is derived from an EMBL/GenBank/DDBJ whole genome shotgun (WGS) entry which is preliminary data.</text>
</comment>
<name>A0A9D1JX60_9BACT</name>
<dbReference type="Proteomes" id="UP000886865">
    <property type="component" value="Unassembled WGS sequence"/>
</dbReference>
<organism evidence="1 2">
    <name type="scientific">Candidatus Galligastranaerophilus intestinavium</name>
    <dbReference type="NCBI Taxonomy" id="2840836"/>
    <lineage>
        <taxon>Bacteria</taxon>
        <taxon>Candidatus Galligastranaerophilus</taxon>
    </lineage>
</organism>
<reference evidence="1" key="1">
    <citation type="submission" date="2020-10" db="EMBL/GenBank/DDBJ databases">
        <authorList>
            <person name="Gilroy R."/>
        </authorList>
    </citation>
    <scope>NUCLEOTIDE SEQUENCE</scope>
    <source>
        <strain evidence="1">CHK152-2871</strain>
    </source>
</reference>
<accession>A0A9D1JX60</accession>
<evidence type="ECO:0000313" key="1">
    <source>
        <dbReference type="EMBL" id="HIS74139.1"/>
    </source>
</evidence>
<dbReference type="EMBL" id="DVJQ01000034">
    <property type="protein sequence ID" value="HIS74139.1"/>
    <property type="molecule type" value="Genomic_DNA"/>
</dbReference>
<gene>
    <name evidence="1" type="ORF">IAA86_03855</name>
</gene>
<proteinExistence type="predicted"/>